<evidence type="ECO:0000256" key="1">
    <source>
        <dbReference type="ARBA" id="ARBA00001946"/>
    </source>
</evidence>
<accession>A0A3B1B2Q5</accession>
<dbReference type="SUPFAM" id="SSF64005">
    <property type="entry name" value="Undecaprenyl diphosphate synthase"/>
    <property type="match status" value="1"/>
</dbReference>
<name>A0A3B1B2Q5_9ZZZZ</name>
<organism evidence="3">
    <name type="scientific">hydrothermal vent metagenome</name>
    <dbReference type="NCBI Taxonomy" id="652676"/>
    <lineage>
        <taxon>unclassified sequences</taxon>
        <taxon>metagenomes</taxon>
        <taxon>ecological metagenomes</taxon>
    </lineage>
</organism>
<proteinExistence type="inferred from homology"/>
<dbReference type="GO" id="GO:0008834">
    <property type="term" value="F:ditrans,polycis-undecaprenyl-diphosphate synthase [(2E,6E)-farnesyl-diphosphate specific] activity"/>
    <property type="evidence" value="ECO:0007669"/>
    <property type="project" value="UniProtKB-EC"/>
</dbReference>
<dbReference type="InterPro" id="IPR036424">
    <property type="entry name" value="UPP_synth-like_sf"/>
</dbReference>
<dbReference type="Pfam" id="PF01255">
    <property type="entry name" value="Prenyltransf"/>
    <property type="match status" value="1"/>
</dbReference>
<protein>
    <submittedName>
        <fullName evidence="3">Undecaprenyl diphosphate synthase</fullName>
        <ecNumber evidence="3">2.5.1.31</ecNumber>
    </submittedName>
</protein>
<dbReference type="NCBIfam" id="NF011405">
    <property type="entry name" value="PRK14830.1"/>
    <property type="match status" value="1"/>
</dbReference>
<dbReference type="GO" id="GO:0000287">
    <property type="term" value="F:magnesium ion binding"/>
    <property type="evidence" value="ECO:0007669"/>
    <property type="project" value="TreeGrafter"/>
</dbReference>
<sequence>MSPESLTIEGVEPEKYPRHIVVILDGNGRWAEQRHSPRIVGHRAGVETVRKVVQDCSRLKIQALTVFAFSSENWRRPEKEVGFLMDLFLTALNKEVKKLHENNIKIQFIGDTAAFNDKLQKRMRDSESLTDNNTGLALNIAVNYGGHWDITQAMKKIAIQIENNELSSNDITAETIKRNVCLSDLPEPDLFIRTGGEQRISNFLIWQLAYTELYFTDLLWPDFNRDELFAAIKTFANRQRRFGQTSAQVETDIQVDATGTNK</sequence>
<dbReference type="EMBL" id="UOFT01000077">
    <property type="protein sequence ID" value="VAW99356.1"/>
    <property type="molecule type" value="Genomic_DNA"/>
</dbReference>
<evidence type="ECO:0000256" key="2">
    <source>
        <dbReference type="ARBA" id="ARBA00022679"/>
    </source>
</evidence>
<keyword evidence="2 3" id="KW-0808">Transferase</keyword>
<dbReference type="PROSITE" id="PS01066">
    <property type="entry name" value="UPP_SYNTHASE"/>
    <property type="match status" value="1"/>
</dbReference>
<dbReference type="NCBIfam" id="TIGR00055">
    <property type="entry name" value="uppS"/>
    <property type="match status" value="1"/>
</dbReference>
<dbReference type="PANTHER" id="PTHR10291:SF0">
    <property type="entry name" value="DEHYDRODOLICHYL DIPHOSPHATE SYNTHASE 2"/>
    <property type="match status" value="1"/>
</dbReference>
<dbReference type="PANTHER" id="PTHR10291">
    <property type="entry name" value="DEHYDRODOLICHYL DIPHOSPHATE SYNTHASE FAMILY MEMBER"/>
    <property type="match status" value="1"/>
</dbReference>
<dbReference type="Gene3D" id="3.40.1180.10">
    <property type="entry name" value="Decaprenyl diphosphate synthase-like"/>
    <property type="match status" value="1"/>
</dbReference>
<evidence type="ECO:0000313" key="3">
    <source>
        <dbReference type="EMBL" id="VAW99356.1"/>
    </source>
</evidence>
<dbReference type="GO" id="GO:0005829">
    <property type="term" value="C:cytosol"/>
    <property type="evidence" value="ECO:0007669"/>
    <property type="project" value="TreeGrafter"/>
</dbReference>
<dbReference type="FunFam" id="3.40.1180.10:FF:000001">
    <property type="entry name" value="(2E,6E)-farnesyl-diphosphate-specific ditrans,polycis-undecaprenyl-diphosphate synthase"/>
    <property type="match status" value="1"/>
</dbReference>
<gene>
    <name evidence="3" type="ORF">MNBD_GAMMA23-1921</name>
</gene>
<dbReference type="CDD" id="cd00475">
    <property type="entry name" value="Cis_IPPS"/>
    <property type="match status" value="1"/>
</dbReference>
<dbReference type="HAMAP" id="MF_01139">
    <property type="entry name" value="ISPT"/>
    <property type="match status" value="1"/>
</dbReference>
<dbReference type="InterPro" id="IPR001441">
    <property type="entry name" value="UPP_synth-like"/>
</dbReference>
<reference evidence="3" key="1">
    <citation type="submission" date="2018-06" db="EMBL/GenBank/DDBJ databases">
        <authorList>
            <person name="Zhirakovskaya E."/>
        </authorList>
    </citation>
    <scope>NUCLEOTIDE SEQUENCE</scope>
</reference>
<dbReference type="InterPro" id="IPR018520">
    <property type="entry name" value="UPP_synth-like_CS"/>
</dbReference>
<dbReference type="EC" id="2.5.1.31" evidence="3"/>
<comment type="cofactor">
    <cofactor evidence="1">
        <name>Mg(2+)</name>
        <dbReference type="ChEBI" id="CHEBI:18420"/>
    </cofactor>
</comment>
<dbReference type="GO" id="GO:0016094">
    <property type="term" value="P:polyprenol biosynthetic process"/>
    <property type="evidence" value="ECO:0007669"/>
    <property type="project" value="TreeGrafter"/>
</dbReference>
<dbReference type="AlphaFoldDB" id="A0A3B1B2Q5"/>